<proteinExistence type="predicted"/>
<sequence>MASGGYSVFQDTCQSTLCVLIELEHPGFKNMCRNQLSDSSPLRSFLECFRGQQEGHTNYNFELSAGMPQAQLDEGASHGRKQTCHALLPRQQPASSEAQLSFANVHHARAKYAVWSLELAASLLGASGRLFQAILKFSFTGRHRGIAASRHREGCNGNGTLSFAFGHETLQNYGFTASTESYDCTHIHYQSYSVIMLIVHVRRVEGFGSDLPCDCFLGNEKRVDHVARAPPKPNQVLTRSTLHIALLKKSWQSQLHPFRTVAKCQDGFESRVASLFSLLSSLSSLSGLTSQLQFHHGMLSSSRRLKLRCGSARAGRSTRARMLSVRAACSRDFESTNGCQHLESFVPHSCKRSLDTWTGHQAPLFAGLW</sequence>
<evidence type="ECO:0000313" key="1">
    <source>
        <dbReference type="EMBL" id="CAE7415565.1"/>
    </source>
</evidence>
<reference evidence="1" key="1">
    <citation type="submission" date="2021-02" db="EMBL/GenBank/DDBJ databases">
        <authorList>
            <person name="Dougan E. K."/>
            <person name="Rhodes N."/>
            <person name="Thang M."/>
            <person name="Chan C."/>
        </authorList>
    </citation>
    <scope>NUCLEOTIDE SEQUENCE</scope>
</reference>
<evidence type="ECO:0000313" key="2">
    <source>
        <dbReference type="Proteomes" id="UP000604046"/>
    </source>
</evidence>
<dbReference type="AlphaFoldDB" id="A0A812R2C6"/>
<protein>
    <submittedName>
        <fullName evidence="1">Uncharacterized protein</fullName>
    </submittedName>
</protein>
<comment type="caution">
    <text evidence="1">The sequence shown here is derived from an EMBL/GenBank/DDBJ whole genome shotgun (WGS) entry which is preliminary data.</text>
</comment>
<name>A0A812R2C6_9DINO</name>
<gene>
    <name evidence="1" type="ORF">SNAT2548_LOCUS22591</name>
</gene>
<keyword evidence="2" id="KW-1185">Reference proteome</keyword>
<accession>A0A812R2C6</accession>
<dbReference type="EMBL" id="CAJNDS010002294">
    <property type="protein sequence ID" value="CAE7415565.1"/>
    <property type="molecule type" value="Genomic_DNA"/>
</dbReference>
<dbReference type="Proteomes" id="UP000604046">
    <property type="component" value="Unassembled WGS sequence"/>
</dbReference>
<organism evidence="1 2">
    <name type="scientific">Symbiodinium natans</name>
    <dbReference type="NCBI Taxonomy" id="878477"/>
    <lineage>
        <taxon>Eukaryota</taxon>
        <taxon>Sar</taxon>
        <taxon>Alveolata</taxon>
        <taxon>Dinophyceae</taxon>
        <taxon>Suessiales</taxon>
        <taxon>Symbiodiniaceae</taxon>
        <taxon>Symbiodinium</taxon>
    </lineage>
</organism>